<accession>A0A228J4H4</accession>
<dbReference type="CDD" id="cd16439">
    <property type="entry name" value="beta_Kdo_transferase_KpsC_2"/>
    <property type="match status" value="1"/>
</dbReference>
<dbReference type="EMBL" id="NKFA01000003">
    <property type="protein sequence ID" value="OXI49295.1"/>
    <property type="molecule type" value="Genomic_DNA"/>
</dbReference>
<dbReference type="GO" id="GO:0000271">
    <property type="term" value="P:polysaccharide biosynthetic process"/>
    <property type="evidence" value="ECO:0007669"/>
    <property type="project" value="InterPro"/>
</dbReference>
<dbReference type="AlphaFoldDB" id="A0A228J4H4"/>
<gene>
    <name evidence="1" type="ORF">CFB84_03645</name>
</gene>
<comment type="caution">
    <text evidence="1">The sequence shown here is derived from an EMBL/GenBank/DDBJ whole genome shotgun (WGS) entry which is preliminary data.</text>
</comment>
<dbReference type="InterPro" id="IPR007833">
    <property type="entry name" value="Capsule_polysaccharide_synth"/>
</dbReference>
<dbReference type="Proteomes" id="UP000214600">
    <property type="component" value="Unassembled WGS sequence"/>
</dbReference>
<evidence type="ECO:0000313" key="2">
    <source>
        <dbReference type="Proteomes" id="UP000214600"/>
    </source>
</evidence>
<evidence type="ECO:0000313" key="1">
    <source>
        <dbReference type="EMBL" id="OXI49295.1"/>
    </source>
</evidence>
<dbReference type="Pfam" id="PF05159">
    <property type="entry name" value="Capsule_synth"/>
    <property type="match status" value="2"/>
</dbReference>
<reference evidence="1 2" key="2">
    <citation type="submission" date="2017-08" db="EMBL/GenBank/DDBJ databases">
        <title>WGS of novel Burkholderia cepaca complex species.</title>
        <authorList>
            <person name="Lipuma J."/>
            <person name="Spilker T."/>
        </authorList>
    </citation>
    <scope>NUCLEOTIDE SEQUENCE [LARGE SCALE GENOMIC DNA]</scope>
    <source>
        <strain evidence="1 2">AU17325</strain>
    </source>
</reference>
<name>A0A228J4H4_9BURK</name>
<reference evidence="2" key="1">
    <citation type="submission" date="2017-06" db="EMBL/GenBank/DDBJ databases">
        <authorList>
            <person name="LiPuma J."/>
            <person name="Spilker T."/>
        </authorList>
    </citation>
    <scope>NUCLEOTIDE SEQUENCE [LARGE SCALE GENOMIC DNA]</scope>
    <source>
        <strain evidence="2">AU17325</strain>
    </source>
</reference>
<dbReference type="OrthoDB" id="543755at2"/>
<sequence length="616" mass="68442">MPSSPTIRTRSWPNGIMARKEGPALSWFTAPLESETAEAWINCIDADLAALPSIGAASNINRIVERFRAANAFDPPNCLASVPSALHERGIAQRVLVLDEPASVYLQAPRRERERQFARMLDAIHREQAGAEIWFARSRTEGSGEWLSSAYPEINVADRHIGTSESLCASLPHFDHLYTLSSVEGMQALLCGVPVHVFGSPYYAGWGLTHDDAPQPARRSRATLESLFEVVFMRFSRYLAAAGKTSDSLEALLDAIEAHRATVLRFADLRHVAGIRFQWWKRPFATPFLTAGGGTLRWIDDASKLGDGEHAAFWGARSTEGVPPNASTVRIEDGFLHSIGLGSDHVAPYSQIIDRRGLYFDPSRPSDLTEILNKADFSEAELARAGALRGEIARLGLTKYNLGRRKPAWHAPAGKRVVLVPGQVADDASIRLGTRGITTTEDLLLAVRARRPDAFIVYKPHPDVLSGNRRGLIEASALVDVMEQDSDLISLIEIADEVHTLSSLSGFEALLRQKAVYTYGLPFYAGWGLTHDTLTPLWRERKLSLDMLTAGVLLRYPIYWDWDLNLFTSPETIIQKLAIPAKRPLTKIRGNRLRPLLKAVRWSKNGIQHLAWRCRK</sequence>
<proteinExistence type="predicted"/>
<organism evidence="1 2">
    <name type="scientific">Burkholderia aenigmatica</name>
    <dbReference type="NCBI Taxonomy" id="2015348"/>
    <lineage>
        <taxon>Bacteria</taxon>
        <taxon>Pseudomonadati</taxon>
        <taxon>Pseudomonadota</taxon>
        <taxon>Betaproteobacteria</taxon>
        <taxon>Burkholderiales</taxon>
        <taxon>Burkholderiaceae</taxon>
        <taxon>Burkholderia</taxon>
        <taxon>Burkholderia cepacia complex</taxon>
    </lineage>
</organism>
<dbReference type="GO" id="GO:0015774">
    <property type="term" value="P:polysaccharide transport"/>
    <property type="evidence" value="ECO:0007669"/>
    <property type="project" value="InterPro"/>
</dbReference>
<protein>
    <submittedName>
        <fullName evidence="1">Capsular biosynthesis protein</fullName>
    </submittedName>
</protein>